<dbReference type="Proteomes" id="UP001064262">
    <property type="component" value="Unassembled WGS sequence"/>
</dbReference>
<evidence type="ECO:0000313" key="3">
    <source>
        <dbReference type="Proteomes" id="UP001064262"/>
    </source>
</evidence>
<dbReference type="AlphaFoldDB" id="A0A9J6PPV3"/>
<sequence>MDQSKNLTRSTPLWPHGDTSLMHLVRRASQRTTACWAASIDTGLSAVQYAILVILAECEKCDQQTLGMRAGFDKATGTYVIDRMVNSGLIVTAVDAANRRRKLVTMTAEGEKVMERMATAARAAEAMFSENLSAEEVNTLKVLLTRLTGLQEQ</sequence>
<dbReference type="GO" id="GO:0003700">
    <property type="term" value="F:DNA-binding transcription factor activity"/>
    <property type="evidence" value="ECO:0007669"/>
    <property type="project" value="InterPro"/>
</dbReference>
<evidence type="ECO:0000259" key="1">
    <source>
        <dbReference type="PROSITE" id="PS50995"/>
    </source>
</evidence>
<proteinExistence type="predicted"/>
<gene>
    <name evidence="2" type="ORF">N5923_22800</name>
</gene>
<dbReference type="PROSITE" id="PS50995">
    <property type="entry name" value="HTH_MARR_2"/>
    <property type="match status" value="1"/>
</dbReference>
<dbReference type="SMART" id="SM00347">
    <property type="entry name" value="HTH_MARR"/>
    <property type="match status" value="1"/>
</dbReference>
<keyword evidence="3" id="KW-1185">Reference proteome</keyword>
<dbReference type="InterPro" id="IPR036388">
    <property type="entry name" value="WH-like_DNA-bd_sf"/>
</dbReference>
<organism evidence="2 3">
    <name type="scientific">Winslowiella arboricola</name>
    <dbReference type="NCBI Taxonomy" id="2978220"/>
    <lineage>
        <taxon>Bacteria</taxon>
        <taxon>Pseudomonadati</taxon>
        <taxon>Pseudomonadota</taxon>
        <taxon>Gammaproteobacteria</taxon>
        <taxon>Enterobacterales</taxon>
        <taxon>Erwiniaceae</taxon>
        <taxon>Winslowiella</taxon>
    </lineage>
</organism>
<dbReference type="Pfam" id="PF01047">
    <property type="entry name" value="MarR"/>
    <property type="match status" value="1"/>
</dbReference>
<feature type="domain" description="HTH marR-type" evidence="1">
    <location>
        <begin position="18"/>
        <end position="149"/>
    </location>
</feature>
<dbReference type="InterPro" id="IPR039422">
    <property type="entry name" value="MarR/SlyA-like"/>
</dbReference>
<dbReference type="InterPro" id="IPR036390">
    <property type="entry name" value="WH_DNA-bd_sf"/>
</dbReference>
<dbReference type="Gene3D" id="1.10.10.10">
    <property type="entry name" value="Winged helix-like DNA-binding domain superfamily/Winged helix DNA-binding domain"/>
    <property type="match status" value="1"/>
</dbReference>
<dbReference type="GO" id="GO:0006950">
    <property type="term" value="P:response to stress"/>
    <property type="evidence" value="ECO:0007669"/>
    <property type="project" value="TreeGrafter"/>
</dbReference>
<reference evidence="2" key="1">
    <citation type="submission" date="2022-09" db="EMBL/GenBank/DDBJ databases">
        <title>Winslowiella arboricola sp. nov., isolated from bleeding cankers on broadleaf hosts.</title>
        <authorList>
            <person name="Brady C."/>
            <person name="Kaur S."/>
            <person name="Crampton B."/>
            <person name="Maddock D."/>
            <person name="Arnold D."/>
            <person name="Denman S."/>
        </authorList>
    </citation>
    <scope>NUCLEOTIDE SEQUENCE</scope>
    <source>
        <strain evidence="2">BAC 15a-03b</strain>
    </source>
</reference>
<dbReference type="EMBL" id="JAODIM010000043">
    <property type="protein sequence ID" value="MCU5780329.1"/>
    <property type="molecule type" value="Genomic_DNA"/>
</dbReference>
<comment type="caution">
    <text evidence="2">The sequence shown here is derived from an EMBL/GenBank/DDBJ whole genome shotgun (WGS) entry which is preliminary data.</text>
</comment>
<dbReference type="PANTHER" id="PTHR33164">
    <property type="entry name" value="TRANSCRIPTIONAL REGULATOR, MARR FAMILY"/>
    <property type="match status" value="1"/>
</dbReference>
<dbReference type="PRINTS" id="PR00598">
    <property type="entry name" value="HTHMARR"/>
</dbReference>
<accession>A0A9J6PPV3</accession>
<protein>
    <submittedName>
        <fullName evidence="2">MarR family transcriptional regulator</fullName>
    </submittedName>
</protein>
<dbReference type="RefSeq" id="WP_267144514.1">
    <property type="nucleotide sequence ID" value="NZ_JAODIL010000081.1"/>
</dbReference>
<dbReference type="InterPro" id="IPR000835">
    <property type="entry name" value="HTH_MarR-typ"/>
</dbReference>
<evidence type="ECO:0000313" key="2">
    <source>
        <dbReference type="EMBL" id="MCU5780329.1"/>
    </source>
</evidence>
<dbReference type="SUPFAM" id="SSF46785">
    <property type="entry name" value="Winged helix' DNA-binding domain"/>
    <property type="match status" value="1"/>
</dbReference>
<name>A0A9J6PPV3_9GAMM</name>
<dbReference type="PANTHER" id="PTHR33164:SF95">
    <property type="entry name" value="TRANSCRIPTIONAL REGULATOR"/>
    <property type="match status" value="1"/>
</dbReference>